<sequence length="62" mass="6580">MANPSAKPCPRCYALIPLALHAGHAHWHRELEGPLPSEEHTGADGQRDGGGPDRPAGVTGRY</sequence>
<accession>A0A1I2I5T3</accession>
<dbReference type="Proteomes" id="UP000198520">
    <property type="component" value="Unassembled WGS sequence"/>
</dbReference>
<reference evidence="3" key="1">
    <citation type="submission" date="2016-10" db="EMBL/GenBank/DDBJ databases">
        <authorList>
            <person name="Varghese N."/>
            <person name="Submissions S."/>
        </authorList>
    </citation>
    <scope>NUCLEOTIDE SEQUENCE [LARGE SCALE GENOMIC DNA]</scope>
    <source>
        <strain evidence="3">DSM 19083</strain>
    </source>
</reference>
<protein>
    <submittedName>
        <fullName evidence="2">Uncharacterized protein</fullName>
    </submittedName>
</protein>
<dbReference type="AlphaFoldDB" id="A0A1I2I5T3"/>
<feature type="compositionally biased region" description="Low complexity" evidence="1">
    <location>
        <begin position="53"/>
        <end position="62"/>
    </location>
</feature>
<keyword evidence="3" id="KW-1185">Reference proteome</keyword>
<evidence type="ECO:0000256" key="1">
    <source>
        <dbReference type="SAM" id="MobiDB-lite"/>
    </source>
</evidence>
<gene>
    <name evidence="2" type="ORF">SAMN04488035_2704</name>
</gene>
<feature type="region of interest" description="Disordered" evidence="1">
    <location>
        <begin position="29"/>
        <end position="62"/>
    </location>
</feature>
<proteinExistence type="predicted"/>
<organism evidence="2 3">
    <name type="scientific">Flavimobilis marinus</name>
    <dbReference type="NCBI Taxonomy" id="285351"/>
    <lineage>
        <taxon>Bacteria</taxon>
        <taxon>Bacillati</taxon>
        <taxon>Actinomycetota</taxon>
        <taxon>Actinomycetes</taxon>
        <taxon>Micrococcales</taxon>
        <taxon>Jonesiaceae</taxon>
        <taxon>Flavimobilis</taxon>
    </lineage>
</organism>
<dbReference type="EMBL" id="FONZ01000007">
    <property type="protein sequence ID" value="SFF37018.1"/>
    <property type="molecule type" value="Genomic_DNA"/>
</dbReference>
<evidence type="ECO:0000313" key="3">
    <source>
        <dbReference type="Proteomes" id="UP000198520"/>
    </source>
</evidence>
<evidence type="ECO:0000313" key="2">
    <source>
        <dbReference type="EMBL" id="SFF37018.1"/>
    </source>
</evidence>
<name>A0A1I2I5T3_9MICO</name>
<feature type="compositionally biased region" description="Basic and acidic residues" evidence="1">
    <location>
        <begin position="29"/>
        <end position="51"/>
    </location>
</feature>